<evidence type="ECO:0000313" key="3">
    <source>
        <dbReference type="Proteomes" id="UP000323733"/>
    </source>
</evidence>
<dbReference type="AlphaFoldDB" id="A0A1I6X2R6"/>
<feature type="transmembrane region" description="Helical" evidence="1">
    <location>
        <begin position="83"/>
        <end position="103"/>
    </location>
</feature>
<evidence type="ECO:0008006" key="4">
    <source>
        <dbReference type="Google" id="ProtNLM"/>
    </source>
</evidence>
<feature type="transmembrane region" description="Helical" evidence="1">
    <location>
        <begin position="161"/>
        <end position="183"/>
    </location>
</feature>
<accession>A0A1I6X2R6</accession>
<gene>
    <name evidence="2" type="ORF">SAMN02910340_00135</name>
</gene>
<dbReference type="RefSeq" id="WP_259274522.1">
    <property type="nucleotide sequence ID" value="NZ_FPAO01000001.1"/>
</dbReference>
<dbReference type="InterPro" id="IPR012874">
    <property type="entry name" value="DUF1673_METspp"/>
</dbReference>
<reference evidence="2 3" key="1">
    <citation type="submission" date="2016-10" db="EMBL/GenBank/DDBJ databases">
        <authorList>
            <person name="Varghese N."/>
            <person name="Submissions S."/>
        </authorList>
    </citation>
    <scope>NUCLEOTIDE SEQUENCE [LARGE SCALE GENOMIC DNA]</scope>
    <source>
        <strain evidence="2 3">DSM 11855</strain>
    </source>
</reference>
<dbReference type="Pfam" id="PF07895">
    <property type="entry name" value="DUF1673"/>
    <property type="match status" value="1"/>
</dbReference>
<keyword evidence="1" id="KW-0812">Transmembrane</keyword>
<keyword evidence="1" id="KW-1133">Transmembrane helix</keyword>
<dbReference type="Proteomes" id="UP000323733">
    <property type="component" value="Unassembled WGS sequence"/>
</dbReference>
<evidence type="ECO:0000313" key="2">
    <source>
        <dbReference type="EMBL" id="SFT32570.1"/>
    </source>
</evidence>
<feature type="transmembrane region" description="Helical" evidence="1">
    <location>
        <begin position="124"/>
        <end position="149"/>
    </location>
</feature>
<name>A0A1I6X2R6_METTE</name>
<organism evidence="2 3">
    <name type="scientific">Methanosarcina thermophila</name>
    <dbReference type="NCBI Taxonomy" id="2210"/>
    <lineage>
        <taxon>Archaea</taxon>
        <taxon>Methanobacteriati</taxon>
        <taxon>Methanobacteriota</taxon>
        <taxon>Stenosarchaea group</taxon>
        <taxon>Methanomicrobia</taxon>
        <taxon>Methanosarcinales</taxon>
        <taxon>Methanosarcinaceae</taxon>
        <taxon>Methanosarcina</taxon>
    </lineage>
</organism>
<proteinExistence type="predicted"/>
<feature type="transmembrane region" description="Helical" evidence="1">
    <location>
        <begin position="61"/>
        <end position="77"/>
    </location>
</feature>
<keyword evidence="1" id="KW-0472">Membrane</keyword>
<protein>
    <recommendedName>
        <fullName evidence="4">DUF1673 domain-containing protein</fullName>
    </recommendedName>
</protein>
<keyword evidence="3" id="KW-1185">Reference proteome</keyword>
<sequence length="212" mass="24364">MGEMVAVNTVIKSIRRLMGWCPNVKTLETGSSISSANFEANDQSEGEKTRSPNAPSQHSRLDIQLLLLPIIFIPIYIKLFQKGINMEAFLLGLLLSLPIYLLGWKKQIHQYDAVKKNPVVSPSFRKTLACVVLFLFLGFTLLMAFLPYISSHAAYLFNDQVLSSFTSGTLILMWSFYFQLIYWEKKNHMKMYVKRERGKQKLYILGEKGREL</sequence>
<dbReference type="EMBL" id="FPAO01000001">
    <property type="protein sequence ID" value="SFT32570.1"/>
    <property type="molecule type" value="Genomic_DNA"/>
</dbReference>
<evidence type="ECO:0000256" key="1">
    <source>
        <dbReference type="SAM" id="Phobius"/>
    </source>
</evidence>